<evidence type="ECO:0000256" key="10">
    <source>
        <dbReference type="ARBA" id="ARBA00023242"/>
    </source>
</evidence>
<keyword evidence="3 11" id="KW-0509">mRNA transport</keyword>
<evidence type="ECO:0000256" key="9">
    <source>
        <dbReference type="ARBA" id="ARBA00023163"/>
    </source>
</evidence>
<dbReference type="GO" id="GO:0006325">
    <property type="term" value="P:chromatin organization"/>
    <property type="evidence" value="ECO:0007669"/>
    <property type="project" value="UniProtKB-KW"/>
</dbReference>
<dbReference type="GO" id="GO:0071819">
    <property type="term" value="C:DUBm complex"/>
    <property type="evidence" value="ECO:0007669"/>
    <property type="project" value="UniProtKB-UniRule"/>
</dbReference>
<dbReference type="InterPro" id="IPR018783">
    <property type="entry name" value="TF_ENY2"/>
</dbReference>
<evidence type="ECO:0000313" key="13">
    <source>
        <dbReference type="Proteomes" id="UP000316759"/>
    </source>
</evidence>
<dbReference type="GO" id="GO:0015031">
    <property type="term" value="P:protein transport"/>
    <property type="evidence" value="ECO:0007669"/>
    <property type="project" value="UniProtKB-KW"/>
</dbReference>
<dbReference type="GO" id="GO:0006368">
    <property type="term" value="P:transcription elongation by RNA polymerase II"/>
    <property type="evidence" value="ECO:0007669"/>
    <property type="project" value="UniProtKB-UniRule"/>
</dbReference>
<dbReference type="OrthoDB" id="6221744at2759"/>
<name>A0A504YEJ1_FASGI</name>
<keyword evidence="6 11" id="KW-0811">Translocation</keyword>
<evidence type="ECO:0000256" key="1">
    <source>
        <dbReference type="ARBA" id="ARBA00004642"/>
    </source>
</evidence>
<dbReference type="InterPro" id="IPR038212">
    <property type="entry name" value="TF_EnY2_sf"/>
</dbReference>
<sequence>MILRIQTNRQSRCELALATRAKSCLKGSALRVVVGRVVGDDGQRSTTSDCKAEVLKCHFEWVHAMNLGDYINRSSNQATTQMGDFLICPDQVAEATKMLSTSKAAGSDGLHPTIFKPLESNMAEPLTRLFSMTLETATLPLDWKIAEVVPIHKGEREKLKDLLRTRLNECGWREELKNHCREIIRTKGLENLTVDDLVAEITPVGRRMIPDAVKQELLDEIRSFLNREADL</sequence>
<dbReference type="EMBL" id="SUNJ01014971">
    <property type="protein sequence ID" value="TPP56137.1"/>
    <property type="molecule type" value="Genomic_DNA"/>
</dbReference>
<comment type="subcellular location">
    <subcellularLocation>
        <location evidence="1 11">Nucleus</location>
        <location evidence="1 11">Nucleoplasm</location>
    </subcellularLocation>
</comment>
<organism evidence="12 13">
    <name type="scientific">Fasciola gigantica</name>
    <name type="common">Giant liver fluke</name>
    <dbReference type="NCBI Taxonomy" id="46835"/>
    <lineage>
        <taxon>Eukaryota</taxon>
        <taxon>Metazoa</taxon>
        <taxon>Spiralia</taxon>
        <taxon>Lophotrochozoa</taxon>
        <taxon>Platyhelminthes</taxon>
        <taxon>Trematoda</taxon>
        <taxon>Digenea</taxon>
        <taxon>Plagiorchiida</taxon>
        <taxon>Echinostomata</taxon>
        <taxon>Echinostomatoidea</taxon>
        <taxon>Fasciolidae</taxon>
        <taxon>Fasciola</taxon>
    </lineage>
</organism>
<dbReference type="GO" id="GO:0000124">
    <property type="term" value="C:SAGA complex"/>
    <property type="evidence" value="ECO:0007669"/>
    <property type="project" value="UniProtKB-UniRule"/>
</dbReference>
<dbReference type="GO" id="GO:0006406">
    <property type="term" value="P:mRNA export from nucleus"/>
    <property type="evidence" value="ECO:0007669"/>
    <property type="project" value="UniProtKB-UniRule"/>
</dbReference>
<keyword evidence="13" id="KW-1185">Reference proteome</keyword>
<dbReference type="Pfam" id="PF10163">
    <property type="entry name" value="EnY2"/>
    <property type="match status" value="1"/>
</dbReference>
<dbReference type="Gene3D" id="1.10.246.140">
    <property type="match status" value="1"/>
</dbReference>
<dbReference type="STRING" id="46835.A0A504YEJ1"/>
<dbReference type="GO" id="GO:0070390">
    <property type="term" value="C:transcription export complex 2"/>
    <property type="evidence" value="ECO:0007669"/>
    <property type="project" value="UniProtKB-UniRule"/>
</dbReference>
<keyword evidence="9 11" id="KW-0804">Transcription</keyword>
<evidence type="ECO:0000256" key="3">
    <source>
        <dbReference type="ARBA" id="ARBA00022816"/>
    </source>
</evidence>
<dbReference type="GO" id="GO:0003713">
    <property type="term" value="F:transcription coactivator activity"/>
    <property type="evidence" value="ECO:0007669"/>
    <property type="project" value="UniProtKB-UniRule"/>
</dbReference>
<evidence type="ECO:0000313" key="12">
    <source>
        <dbReference type="EMBL" id="TPP56137.1"/>
    </source>
</evidence>
<comment type="similarity">
    <text evidence="11">Belongs to the ENY2 family.</text>
</comment>
<comment type="caution">
    <text evidence="12">The sequence shown here is derived from an EMBL/GenBank/DDBJ whole genome shotgun (WGS) entry which is preliminary data.</text>
</comment>
<evidence type="ECO:0000256" key="5">
    <source>
        <dbReference type="ARBA" id="ARBA00022927"/>
    </source>
</evidence>
<proteinExistence type="inferred from homology"/>
<keyword evidence="7 11" id="KW-0805">Transcription regulation</keyword>
<evidence type="ECO:0000256" key="7">
    <source>
        <dbReference type="ARBA" id="ARBA00023015"/>
    </source>
</evidence>
<keyword evidence="8 11" id="KW-0010">Activator</keyword>
<dbReference type="HAMAP" id="MF_03046">
    <property type="entry name" value="ENY2_Sus1"/>
    <property type="match status" value="1"/>
</dbReference>
<dbReference type="FunFam" id="1.10.246.140:FF:000001">
    <property type="entry name" value="Transcription and mRNA export factor ENY2"/>
    <property type="match status" value="1"/>
</dbReference>
<evidence type="ECO:0000256" key="8">
    <source>
        <dbReference type="ARBA" id="ARBA00023159"/>
    </source>
</evidence>
<dbReference type="PANTHER" id="PTHR12514">
    <property type="entry name" value="ENHANCER OF YELLOW 2 TRANSCRIPTION FACTOR"/>
    <property type="match status" value="1"/>
</dbReference>
<comment type="function">
    <text evidence="11">Involved in mRNA export coupled transcription activation by association with both the TREX-2 and the SAGA complexes. The transcription regulatory histone acetylation (HAT) complex SAGA is a multiprotein complex that activates transcription by remodeling chromatin and mediating histone acetylation and deubiquitination. Within the SAGA complex, participates to a subcomplex that specifically deubiquitinates histones. The SAGA complex is recruited to specific gene promoters by activators, where it is required for transcription. The TREX-2 complex functions in docking export-competent ribonucleoprotein particles (mRNPs) to the nuclear entrance of the nuclear pore complex (nuclear basket). TREX-2 participates in mRNA export and accurate chromatin positioning in the nucleus by tethering genes to the nuclear periphery.</text>
</comment>
<evidence type="ECO:0000256" key="2">
    <source>
        <dbReference type="ARBA" id="ARBA00022448"/>
    </source>
</evidence>
<dbReference type="Proteomes" id="UP000316759">
    <property type="component" value="Unassembled WGS sequence"/>
</dbReference>
<evidence type="ECO:0000256" key="4">
    <source>
        <dbReference type="ARBA" id="ARBA00022853"/>
    </source>
</evidence>
<evidence type="ECO:0000256" key="6">
    <source>
        <dbReference type="ARBA" id="ARBA00023010"/>
    </source>
</evidence>
<accession>A0A504YEJ1</accession>
<gene>
    <name evidence="12" type="ORF">FGIG_07010</name>
</gene>
<keyword evidence="10 11" id="KW-0539">Nucleus</keyword>
<reference evidence="12 13" key="1">
    <citation type="submission" date="2019-04" db="EMBL/GenBank/DDBJ databases">
        <title>Annotation for the trematode Fasciola gigantica.</title>
        <authorList>
            <person name="Choi Y.-J."/>
        </authorList>
    </citation>
    <scope>NUCLEOTIDE SEQUENCE [LARGE SCALE GENOMIC DNA]</scope>
    <source>
        <strain evidence="12">Uganda_cow_1</strain>
    </source>
</reference>
<dbReference type="GO" id="GO:0005643">
    <property type="term" value="C:nuclear pore"/>
    <property type="evidence" value="ECO:0007669"/>
    <property type="project" value="UniProtKB-UniRule"/>
</dbReference>
<dbReference type="GO" id="GO:0005654">
    <property type="term" value="C:nucleoplasm"/>
    <property type="evidence" value="ECO:0007669"/>
    <property type="project" value="UniProtKB-SubCell"/>
</dbReference>
<comment type="subunit">
    <text evidence="11">Component of the nuclear pore complex (NPC)-associated TREX-2 complex (transcription and export complex 2). Component of the SAGA transcription coactivator-HAT complex. Within the SAGA complex, participates to a subcomplex of SAGA called the DUB module (deubiquitination module).</text>
</comment>
<dbReference type="AlphaFoldDB" id="A0A504YEJ1"/>
<evidence type="ECO:0000256" key="11">
    <source>
        <dbReference type="HAMAP-Rule" id="MF_03046"/>
    </source>
</evidence>
<keyword evidence="5 11" id="KW-0653">Protein transport</keyword>
<protein>
    <recommendedName>
        <fullName evidence="11">Transcription and mRNA export factor ENY2</fullName>
    </recommendedName>
    <alternativeName>
        <fullName evidence="11">Enhancer of yellow 2 transcription factor homolog</fullName>
    </alternativeName>
</protein>
<keyword evidence="4 11" id="KW-0156">Chromatin regulator</keyword>
<keyword evidence="2 11" id="KW-0813">Transport</keyword>